<dbReference type="HOGENOM" id="CLU_2877142_0_0_4"/>
<accession>A0A0H2WLA5</accession>
<dbReference type="PATRIC" id="fig|243160.12.peg.2298"/>
<protein>
    <submittedName>
        <fullName evidence="2">Uncharacterized protein</fullName>
    </submittedName>
</protein>
<keyword evidence="3" id="KW-1185">Reference proteome</keyword>
<dbReference type="Proteomes" id="UP000006693">
    <property type="component" value="Chromosome 1"/>
</dbReference>
<dbReference type="EMBL" id="CP000010">
    <property type="protein sequence ID" value="AAU50253.1"/>
    <property type="molecule type" value="Genomic_DNA"/>
</dbReference>
<dbReference type="KEGG" id="bma:BMA2234"/>
<reference evidence="2 3" key="1">
    <citation type="journal article" date="2004" name="Proc. Natl. Acad. Sci. U.S.A.">
        <title>Structural flexibility in the Burkholderia mallei genome.</title>
        <authorList>
            <person name="Nierman W.C."/>
            <person name="DeShazer D."/>
            <person name="Kim H.S."/>
            <person name="Tettelin H."/>
            <person name="Nelson K.E."/>
            <person name="Feldblyum T."/>
            <person name="Ulrich R.L."/>
            <person name="Ronning C.M."/>
            <person name="Brinkac L.M."/>
            <person name="Daugherty S.C."/>
            <person name="Davidsen T.D."/>
            <person name="Deboy R.T."/>
            <person name="Dimitrov G."/>
            <person name="Dodson R.J."/>
            <person name="Durkin A.S."/>
            <person name="Gwinn M.L."/>
            <person name="Haft D.H."/>
            <person name="Khouri H."/>
            <person name="Kolonay J.F."/>
            <person name="Madupu R."/>
            <person name="Mohammoud Y."/>
            <person name="Nelson W.C."/>
            <person name="Radune D."/>
            <person name="Romero C.M."/>
            <person name="Sarria S."/>
            <person name="Selengut J."/>
            <person name="Shamblin C."/>
            <person name="Sullivan S.A."/>
            <person name="White O."/>
            <person name="Yu Y."/>
            <person name="Zafar N."/>
            <person name="Zhou L."/>
            <person name="Fraser C.M."/>
        </authorList>
    </citation>
    <scope>NUCLEOTIDE SEQUENCE [LARGE SCALE GENOMIC DNA]</scope>
    <source>
        <strain evidence="2 3">ATCC 23344</strain>
    </source>
</reference>
<feature type="region of interest" description="Disordered" evidence="1">
    <location>
        <begin position="13"/>
        <end position="35"/>
    </location>
</feature>
<evidence type="ECO:0000256" key="1">
    <source>
        <dbReference type="SAM" id="MobiDB-lite"/>
    </source>
</evidence>
<proteinExistence type="predicted"/>
<feature type="compositionally biased region" description="Basic and acidic residues" evidence="1">
    <location>
        <begin position="21"/>
        <end position="30"/>
    </location>
</feature>
<organism evidence="2 3">
    <name type="scientific">Burkholderia mallei (strain ATCC 23344)</name>
    <dbReference type="NCBI Taxonomy" id="243160"/>
    <lineage>
        <taxon>Bacteria</taxon>
        <taxon>Pseudomonadati</taxon>
        <taxon>Pseudomonadota</taxon>
        <taxon>Betaproteobacteria</taxon>
        <taxon>Burkholderiales</taxon>
        <taxon>Burkholderiaceae</taxon>
        <taxon>Burkholderia</taxon>
        <taxon>pseudomallei group</taxon>
    </lineage>
</organism>
<evidence type="ECO:0000313" key="2">
    <source>
        <dbReference type="EMBL" id="AAU50253.1"/>
    </source>
</evidence>
<gene>
    <name evidence="2" type="ordered locus">BMA2234</name>
</gene>
<name>A0A0H2WLA5_BURMA</name>
<dbReference type="AlphaFoldDB" id="A0A0H2WLA5"/>
<evidence type="ECO:0000313" key="3">
    <source>
        <dbReference type="Proteomes" id="UP000006693"/>
    </source>
</evidence>
<sequence length="72" mass="7445">MRAACAGIAMRAARSLPAESAPKRHPDGTGRGKAAGAWRAGGLFCLVSRLPARVARGRRSSLRVTSMRAAAA</sequence>